<keyword evidence="4" id="KW-0436">Ligase</keyword>
<dbReference type="Gene3D" id="3.30.559.30">
    <property type="entry name" value="Nonribosomal peptide synthetase, condensation domain"/>
    <property type="match status" value="6"/>
</dbReference>
<dbReference type="InterPro" id="IPR009081">
    <property type="entry name" value="PP-bd_ACP"/>
</dbReference>
<dbReference type="PROSITE" id="PS00012">
    <property type="entry name" value="PHOSPHOPANTETHEINE"/>
    <property type="match status" value="5"/>
</dbReference>
<feature type="domain" description="Carrier" evidence="7">
    <location>
        <begin position="2163"/>
        <end position="2239"/>
    </location>
</feature>
<dbReference type="InterPro" id="IPR010071">
    <property type="entry name" value="AA_adenyl_dom"/>
</dbReference>
<dbReference type="FunFam" id="3.30.300.30:FF:000015">
    <property type="entry name" value="Nonribosomal peptide synthase SidD"/>
    <property type="match status" value="1"/>
</dbReference>
<feature type="domain" description="Carrier" evidence="7">
    <location>
        <begin position="3247"/>
        <end position="3321"/>
    </location>
</feature>
<gene>
    <name evidence="8" type="ORF">QBC42DRAFT_205379</name>
</gene>
<keyword evidence="3" id="KW-0597">Phosphoprotein</keyword>
<dbReference type="InterPro" id="IPR036736">
    <property type="entry name" value="ACP-like_sf"/>
</dbReference>
<dbReference type="InterPro" id="IPR042099">
    <property type="entry name" value="ANL_N_sf"/>
</dbReference>
<evidence type="ECO:0000259" key="7">
    <source>
        <dbReference type="PROSITE" id="PS50075"/>
    </source>
</evidence>
<dbReference type="EMBL" id="MU865007">
    <property type="protein sequence ID" value="KAK4460666.1"/>
    <property type="molecule type" value="Genomic_DNA"/>
</dbReference>
<dbReference type="InterPro" id="IPR000873">
    <property type="entry name" value="AMP-dep_synth/lig_dom"/>
</dbReference>
<dbReference type="GO" id="GO:0005737">
    <property type="term" value="C:cytoplasm"/>
    <property type="evidence" value="ECO:0007669"/>
    <property type="project" value="TreeGrafter"/>
</dbReference>
<dbReference type="Gene3D" id="3.40.50.12780">
    <property type="entry name" value="N-terminal domain of ligase-like"/>
    <property type="match status" value="3"/>
</dbReference>
<dbReference type="Proteomes" id="UP001321749">
    <property type="component" value="Unassembled WGS sequence"/>
</dbReference>
<evidence type="ECO:0000256" key="3">
    <source>
        <dbReference type="ARBA" id="ARBA00022553"/>
    </source>
</evidence>
<dbReference type="InterPro" id="IPR020806">
    <property type="entry name" value="PKS_PP-bd"/>
</dbReference>
<dbReference type="GO" id="GO:0016874">
    <property type="term" value="F:ligase activity"/>
    <property type="evidence" value="ECO:0007669"/>
    <property type="project" value="UniProtKB-KW"/>
</dbReference>
<feature type="domain" description="Carrier" evidence="7">
    <location>
        <begin position="532"/>
        <end position="607"/>
    </location>
</feature>
<evidence type="ECO:0000256" key="5">
    <source>
        <dbReference type="ARBA" id="ARBA00029454"/>
    </source>
</evidence>
<comment type="pathway">
    <text evidence="1">Siderophore biosynthesis.</text>
</comment>
<feature type="region of interest" description="Disordered" evidence="6">
    <location>
        <begin position="3781"/>
        <end position="3808"/>
    </location>
</feature>
<feature type="domain" description="Carrier" evidence="7">
    <location>
        <begin position="4401"/>
        <end position="4477"/>
    </location>
</feature>
<reference evidence="8" key="1">
    <citation type="journal article" date="2023" name="Mol. Phylogenet. Evol.">
        <title>Genome-scale phylogeny and comparative genomics of the fungal order Sordariales.</title>
        <authorList>
            <person name="Hensen N."/>
            <person name="Bonometti L."/>
            <person name="Westerberg I."/>
            <person name="Brannstrom I.O."/>
            <person name="Guillou S."/>
            <person name="Cros-Aarteil S."/>
            <person name="Calhoun S."/>
            <person name="Haridas S."/>
            <person name="Kuo A."/>
            <person name="Mondo S."/>
            <person name="Pangilinan J."/>
            <person name="Riley R."/>
            <person name="LaButti K."/>
            <person name="Andreopoulos B."/>
            <person name="Lipzen A."/>
            <person name="Chen C."/>
            <person name="Yan M."/>
            <person name="Daum C."/>
            <person name="Ng V."/>
            <person name="Clum A."/>
            <person name="Steindorff A."/>
            <person name="Ohm R.A."/>
            <person name="Martin F."/>
            <person name="Silar P."/>
            <person name="Natvig D.O."/>
            <person name="Lalanne C."/>
            <person name="Gautier V."/>
            <person name="Ament-Velasquez S.L."/>
            <person name="Kruys A."/>
            <person name="Hutchinson M.I."/>
            <person name="Powell A.J."/>
            <person name="Barry K."/>
            <person name="Miller A.N."/>
            <person name="Grigoriev I.V."/>
            <person name="Debuchy R."/>
            <person name="Gladieux P."/>
            <person name="Hiltunen Thoren M."/>
            <person name="Johannesson H."/>
        </authorList>
    </citation>
    <scope>NUCLEOTIDE SEQUENCE</scope>
    <source>
        <strain evidence="8">PSN324</strain>
    </source>
</reference>
<evidence type="ECO:0000256" key="6">
    <source>
        <dbReference type="SAM" id="MobiDB-lite"/>
    </source>
</evidence>
<evidence type="ECO:0000313" key="9">
    <source>
        <dbReference type="Proteomes" id="UP001321749"/>
    </source>
</evidence>
<dbReference type="PANTHER" id="PTHR45527">
    <property type="entry name" value="NONRIBOSOMAL PEPTIDE SYNTHETASE"/>
    <property type="match status" value="1"/>
</dbReference>
<dbReference type="NCBIfam" id="NF003417">
    <property type="entry name" value="PRK04813.1"/>
    <property type="match status" value="3"/>
</dbReference>
<dbReference type="FunFam" id="3.40.50.12780:FF:000024">
    <property type="entry name" value="Nonribosomal siderophore peptide synthase SidC"/>
    <property type="match status" value="2"/>
</dbReference>
<dbReference type="Gene3D" id="3.30.559.10">
    <property type="entry name" value="Chloramphenicol acetyltransferase-like domain"/>
    <property type="match status" value="6"/>
</dbReference>
<dbReference type="InterPro" id="IPR023213">
    <property type="entry name" value="CAT-like_dom_sf"/>
</dbReference>
<dbReference type="InterPro" id="IPR020845">
    <property type="entry name" value="AMP-binding_CS"/>
</dbReference>
<dbReference type="PROSITE" id="PS00455">
    <property type="entry name" value="AMP_BINDING"/>
    <property type="match status" value="2"/>
</dbReference>
<dbReference type="Pfam" id="PF00550">
    <property type="entry name" value="PP-binding"/>
    <property type="match status" value="6"/>
</dbReference>
<dbReference type="Gene3D" id="1.10.1200.10">
    <property type="entry name" value="ACP-like"/>
    <property type="match status" value="6"/>
</dbReference>
<organism evidence="8 9">
    <name type="scientific">Cladorrhinum samala</name>
    <dbReference type="NCBI Taxonomy" id="585594"/>
    <lineage>
        <taxon>Eukaryota</taxon>
        <taxon>Fungi</taxon>
        <taxon>Dikarya</taxon>
        <taxon>Ascomycota</taxon>
        <taxon>Pezizomycotina</taxon>
        <taxon>Sordariomycetes</taxon>
        <taxon>Sordariomycetidae</taxon>
        <taxon>Sordariales</taxon>
        <taxon>Podosporaceae</taxon>
        <taxon>Cladorrhinum</taxon>
    </lineage>
</organism>
<dbReference type="PANTHER" id="PTHR45527:SF1">
    <property type="entry name" value="FATTY ACID SYNTHASE"/>
    <property type="match status" value="1"/>
</dbReference>
<dbReference type="InterPro" id="IPR045851">
    <property type="entry name" value="AMP-bd_C_sf"/>
</dbReference>
<dbReference type="GO" id="GO:0043041">
    <property type="term" value="P:amino acid activation for nonribosomal peptide biosynthetic process"/>
    <property type="evidence" value="ECO:0007669"/>
    <property type="project" value="TreeGrafter"/>
</dbReference>
<evidence type="ECO:0000256" key="1">
    <source>
        <dbReference type="ARBA" id="ARBA00004924"/>
    </source>
</evidence>
<proteinExistence type="inferred from homology"/>
<accession>A0AAV9HL63</accession>
<dbReference type="Pfam" id="PF00501">
    <property type="entry name" value="AMP-binding"/>
    <property type="match status" value="3"/>
</dbReference>
<feature type="domain" description="Carrier" evidence="7">
    <location>
        <begin position="1610"/>
        <end position="1687"/>
    </location>
</feature>
<dbReference type="InterPro" id="IPR001242">
    <property type="entry name" value="Condensation_dom"/>
</dbReference>
<keyword evidence="9" id="KW-1185">Reference proteome</keyword>
<sequence>MDLAIINHPPKRLPGPSHLHLLVQRDSAGNSNVPAIDFLAEDQSRTSISYAQLHSASDSLAAEITRLASIRPQQKQQFVVPLLVPQGPNLYIALLAILKAGGAFCPLNLDVPLERAKFILEDVDARVVVTTAEYSSKLPQDDSKRAVLIVGNDVASNAPTGPVAYKKAGPDDLAYVMYTSGSTGTPKGVGVSHDAAAQSLLAHDRHIPQFERFLQFAAPTFDVSVFEIFFPLFRGNTLVSCTRPAMLNDLPGVMRQMDVDACELTPSVAGSLLRRRDNAPQLRVLLTIGEMLTRPVVQEFGGSDGRPSMLWGMYGPTEAAIHCTVHPDFASNSSVSDIGVPFDTVSAFILDLPEDESAPCEFKVLPRGEVGELAVGGPQVAQGYINRPELTARAFIDTPYGRLYRTGDKARIKPDGTLECLGRTGSGQVKLRGQRLELGEVEHAALRTEGCHSSVAAIVNNILVLFCAVDDTKGMVKSIEGSCKSWLPGFMLPGDIVVRKEFPHLPSGKIDRKALVSDYQDSRREGSVEAITFQDELEERLCALVGAALGAQISPSQNLARAGMDSLTAIKLSSALRQDGLTHNTGAVDILGARTVSALRSHILQFPTTSTHEEDAEITRGNLEATRDHHEVLAEYQELLSGSQPIDCIHPCTPLQTSMLAETIANPRAYCNWIELLFPARISEEHIRSCFNQLAQENEALRTGFLHHREEFLQVIFTKLDPSIISASDCTAKQFQIENELDFLRPFRVQISRSPTTEGTLVVVQLHHAVYDGWSWDSLMSDLAGLLGGAQVKGRPQFRDVSSYYRSTAFFESRTAAKEFWAEYLLDFQPPPLPCLNPKIENTPAISSYSLAVEISPEDLGESLRDVHCGLQTVFQASLAWLWGSMVGSEDVVVGSVTSGRTIPVCGIEDVIGPCIASVPIRTHLSQVRTLKDLVVSVQTANRSTLRYSTLPLAEIKRAAGIRAGHAIYDVLFVYQESLSSKERASNIIKEIGHQDYLETALLVEVEPRKNDFLLRMTYHNDKFPEAQIKVMTESLRALALHMSQNLAAEVASLPTVFPERLVSIYNPYPESFSGVPDLAIMVESVARAAPEKEALRFADQILENRTHVTSVTFDQLNRDANQIAWYLIHKKNVQPGDIVAIVMEKSVSLYKGILGILKAGCAYLALLPSTPVQRLQFIFQQAGVKVCLTDTAAYNTLGVHLPDCQLVSLEQHDAFSAYPTTSEYTHQPDPNRLAYVVFTSGSTGTPKGVCVTQLNMTSNLDVLSRIYPVQENSRLLQSCSQAFDVSVFEIFFAWTQGMCLCSGTNDSLFADLELSIRELGVTHLSMTPTVASLVNPANVPGVRFLVTAGEPMTETVAQKWGEKLYQGYGPSETTNICSVKKMGGSRQAIRHLGWSFDNTSTFVMSKDGGSDIVPLGCLGEFCFGGDQVAQGYLAMPNLTAQKFIDHPEFGRLYRSGDLGRMLPDGSMVIVGRSDDQIKIRGQRVELGEITAMLALLAEDCTTLLVRGGETSTDQIVSFVVPSDQNDATEFHLADVESTGRQRHIRELYQVLGSRLPTYMIPSAIVPVSMLPTTASGKLDRPRLLETFRGLSKEQVAVLSPGAELDQDSGEWTGVESQIADVVSCALGVRRQEVQRLRPLVTLGLDSISAIQVSKQLKASFGVQFPISLILQNPTVARLAGTLSELKAPASEKNTNEEPLVSQEVAEAVTEKFRRRGITFTSILPCTPLQESMLATSTGKGSYVNRMLFRVHGDLETLKQAWDVMLKRHDILRTCFATTDDAQRPIVQVVLDAWKPQWMHLDAAQSGVDTCVDRQVGLLPDGIDTFEPAVSFAAIADADEKYLSFVCHHALYDGVAIDRLLHEVELTASGQPLEPTPSYEKFLRSSLSLPALTDMFWSENLSEFEPKLARDLIIDDTKRDSFRDALVLNDIPTSELKKRASELGVSLLALVQASWASTLGCLFRTGDVCFGNVVSGRSLPVEGMNELVAPCFNTIPVRVDLDDAGSRITNLDAMKRLQKLNSDMIEYQFTPLRKIQRLAAANGGRLFDTLLLLQTDKRDLNHNLWEVVRDDGEMDIPLVCEIVPESNSDKLGITLHVQGRNTMSHEVAKLILELFSYSLNACLKFPAALNIASAEFQAPIKERLQTLTKRSRAKNQDATADDGPWTPTETAIRNVLAALSPSAVDHIGKRTTIYQLGLDSITAVHIASSLRQSGYQVLASDVIGNPTCMSLARFIESNKQEGQSSAPIKFDLIAFEVQVKPQLAAQGVGIVGIEAIVPCTPLQAGMMAQFIRSGGKDYFNHLHLRFEPDVSQDQIRQAWKAVCQAHPILRTGLISIEHPDCAFAMVQWEINRFEPRHVNSGGTPTSEMGIMANSPHLQLWDAVIIIDEKPSTDRALLMHLGIHHALYDAHSLEVIMQDFASALKGGDVQVSTGIEAPALDIISQASASSTRDEAFWKNQANKVVINGFPVMTPLRKFEREIVTRSVTSIASLSSLEQAVAKAGYTMQVIFQAAWTRILASYLGETSVVFGVVLSGRNTDTTRNAVFPCITTLPVITANTDSNRDLLEQMLQYNTELYKQQHQPLVRVQQWLGVPDARLFDTLLVYQKFEVNSPEARPWQVEADFAHVDYPVSIEVEPTVDGRLRYQVTFFDDILPKEQADVMLHQFDAVVRHLAFEPLGKEGDLFPLSQNVFSVLPPENPELPTEVQFLHQFVERQAIQTPQAVALHFVERFDGNDEPVGRKWTYSQLDANGNRVANMLAPHVKTGDIVAVYFDKCPEAYFSILGTLKAGCAFVALDPNAPASRNEFIVQDSGASALLTSRDKKAQVGFAVSVPVLGIEEDLLASVSYQPPILDRSLHPSDVSYCLYTSGTTGTPKGCEITHDNTVQCMLVFKHIFEGHWEADSRWLQFASLHFDVSVLEQYWSWSVGITLVAAPKDVILEDLSGTISRLDITHIDLTPSLARLVHPRDVPSLCRGVFITGGESLKQEILDAWGDKGVIYNFYGPTEATIGVTVYPQVPVNGRASNIGKQFINVGSFVMEPGTERPVLRGGVGELCVSGRLVGKGYLKREDLTADRFPTLSQFGERIYRTGDLVRVLHNGCFDFLGRADDQVKLRGQRLEIGEIDHAIRKGVDEVKDVATLVVRNESQQKDFLVSFVVARDGSGARGELEVVEGPEASRLCREVRDVCRSKLPGYMVPTYVIQLPFIPLSANNKAEMKQLRAFFSKINQEKLVALASSADQSSQKLSSTGRRIAKAIAEMQRIDAESITSRSSIFELGLDSISVLRLARALKKAGMAQAAPAVILGNPLLADLARALETANESSDFQLVAAARHAISACAHTCRPLVCQELKVSPDEIEYIAPCSALQEGMVSKPLDYLNTFRFRLGSGVKPSVVCSAVNQVVASFPILRTRFVITSDGVVQVALKEPSMSWEEALVDTEKSLERKIDELVAAWMSRNKKSLREPLYAALVHYGRNSEHCDLLLGIFHGLYDANSLALVLDRIAAEYHGRMSEKALPTDEEPVPSFLDALCHGPLQNFSGTKEFWIEHLRDATPIHPSITEHTRVVSRQLELSFNDLERLGANMGVTHQALVQAAWVKVLENLESHNKIVGIVVSGRSINLDGAERVVGPLFNTIPFRARISPGNGAAATSWQTLLRQCHAFNTAVLDFQHVPLRDIQKWCSKGKPLFDTLFSFQKEDSVASTQAGQLWEVVEDVRPSAAYPLALEATLSGDGNRLSLLLVAQDGVAVDGEGLSQIMTELRDALESMVRDPEGIIRAARDTTGGGRVSEDRDSGVAVSSLPSAPSTPDLECEGSEYVAILRQEIAVLAGLEGDGHDAIDPNASIFELGLDSIDVIKLAARLKERDLPLSTGQLMKAQTIQGMVAELHQFGTRSSRSVEAHTLDSSTEIAPDALLLRLGLDATNSELDVRPATALQDAMVADMIESDFHLYFNHDILELSPSVDIDQLKTAWTDVISSQDNAIYTAWFEPLDSSDFNFAYCQVEGCDPRCREQADHFWHEHHDLDEGSTEELDAICESARLRASKRGGRGDLLQVTLAKVKASSRRFLVLSIAHALYDGWSLALLHQDVLAAYHGLQRPSRRPKPREIGYELAKRSIIPSPKEDGSFNFWSGFLEGSTPTMFPLSCNPKSQGIDDVLRVEVVSSRSLSELTRFCKATGVTAQVLGQACWAALLAHLTGGSLDVTFGVVVSGRDDDELEKLAYPVMNTVAVRSVLHGTISSWARYMQNNMGNIRPFQHLGLREAQKLAGSKGPLFNTLFMQQRQPPSVYPSESASEPLWKSVGGIAKVDYPVCVEMETTDSGLIWRTACDMTLVSAEHANSLARRLDEVLGRVLEFPDEDVLAFRGSEVSICGLPSILLKSVGDSPAEISADIVMESGEDPNKVWTATELIIRDALAEVSMVPLESILQSHSIYHLGLDSVSAIKASLLLRKKGVKLGFRDMLRAKSISEMAEFVRDELADEKQQDAVPVSVSPLGHLDIPALLEKNGITAAETVLPATAMQVHMLSTWQNTNGFIFYPEFRYHLTGPADLASISRAWNQLVAENPILRTVFISTEDPTVPVLQVVLDESVLDKNPPAAAKPKYRRLLSKLKKRLSTSSAASSWTACTPKGPLTQPYCSLMVNQEGKARWALRLRIHHALYDAVSLRVIMNQFSALLSNRHQQLQPLSTVEWEKAATAGSSSATKTAAREFWTRYLDGAKTTSVQFVSDAYKSAQSKAKSWTSLVEPSAIRDVSKLQELCRAEGVSIQSLFFAAYADFLSAKKGVKDIVFGVYLANRADDEGMQMFPTLRLVPLRVRINDGGGSVWGVAKRVQEDLQAIMSGRNTMDAGLWEVKEWTGGEVVVDSFVNFLSSGVDGFAQGQEDKDDGKVKLVNKSDLDGGDRDFGEKVDYQQPEELKGAVWEEIKKAYPPAVDVEVAIGSEGEMTVGIFGPGERVDDAGARTIVDGIAGIFRRLMEA</sequence>
<comment type="similarity">
    <text evidence="5">Belongs to the NRP synthetase family.</text>
</comment>
<dbReference type="SUPFAM" id="SSF56801">
    <property type="entry name" value="Acetyl-CoA synthetase-like"/>
    <property type="match status" value="3"/>
</dbReference>
<dbReference type="PROSITE" id="PS50075">
    <property type="entry name" value="CARRIER"/>
    <property type="match status" value="6"/>
</dbReference>
<protein>
    <submittedName>
        <fullName evidence="8">Non-ribosomal peptide synthetase</fullName>
    </submittedName>
</protein>
<dbReference type="Gene3D" id="3.30.300.30">
    <property type="match status" value="3"/>
</dbReference>
<dbReference type="Pfam" id="PF00668">
    <property type="entry name" value="Condensation"/>
    <property type="match status" value="6"/>
</dbReference>
<dbReference type="FunFam" id="3.30.300.30:FF:000033">
    <property type="entry name" value="Nonribosomal siderophore peptide synthase SidC"/>
    <property type="match status" value="1"/>
</dbReference>
<dbReference type="SUPFAM" id="SSF52777">
    <property type="entry name" value="CoA-dependent acyltransferases"/>
    <property type="match status" value="12"/>
</dbReference>
<dbReference type="GO" id="GO:0031169">
    <property type="term" value="P:ferrichrome biosynthetic process"/>
    <property type="evidence" value="ECO:0007669"/>
    <property type="project" value="UniProtKB-ARBA"/>
</dbReference>
<dbReference type="SUPFAM" id="SSF47336">
    <property type="entry name" value="ACP-like"/>
    <property type="match status" value="6"/>
</dbReference>
<dbReference type="InterPro" id="IPR006162">
    <property type="entry name" value="Ppantetheine_attach_site"/>
</dbReference>
<comment type="caution">
    <text evidence="8">The sequence shown here is derived from an EMBL/GenBank/DDBJ whole genome shotgun (WGS) entry which is preliminary data.</text>
</comment>
<feature type="domain" description="Carrier" evidence="7">
    <location>
        <begin position="3814"/>
        <end position="3890"/>
    </location>
</feature>
<evidence type="ECO:0000256" key="4">
    <source>
        <dbReference type="ARBA" id="ARBA00022598"/>
    </source>
</evidence>
<reference evidence="8" key="2">
    <citation type="submission" date="2023-06" db="EMBL/GenBank/DDBJ databases">
        <authorList>
            <consortium name="Lawrence Berkeley National Laboratory"/>
            <person name="Mondo S.J."/>
            <person name="Hensen N."/>
            <person name="Bonometti L."/>
            <person name="Westerberg I."/>
            <person name="Brannstrom I.O."/>
            <person name="Guillou S."/>
            <person name="Cros-Aarteil S."/>
            <person name="Calhoun S."/>
            <person name="Haridas S."/>
            <person name="Kuo A."/>
            <person name="Pangilinan J."/>
            <person name="Riley R."/>
            <person name="Labutti K."/>
            <person name="Andreopoulos B."/>
            <person name="Lipzen A."/>
            <person name="Chen C."/>
            <person name="Yanf M."/>
            <person name="Daum C."/>
            <person name="Ng V."/>
            <person name="Clum A."/>
            <person name="Steindorff A."/>
            <person name="Ohm R."/>
            <person name="Martin F."/>
            <person name="Silar P."/>
            <person name="Natvig D."/>
            <person name="Lalanne C."/>
            <person name="Gautier V."/>
            <person name="Ament-Velasquez S.L."/>
            <person name="Kruys A."/>
            <person name="Hutchinson M.I."/>
            <person name="Powell A.J."/>
            <person name="Barry K."/>
            <person name="Miller A.N."/>
            <person name="Grigoriev I.V."/>
            <person name="Debuchy R."/>
            <person name="Gladieux P."/>
            <person name="Thoren M.H."/>
            <person name="Johannesson H."/>
        </authorList>
    </citation>
    <scope>NUCLEOTIDE SEQUENCE</scope>
    <source>
        <strain evidence="8">PSN324</strain>
    </source>
</reference>
<dbReference type="CDD" id="cd19542">
    <property type="entry name" value="CT_NRPS-like"/>
    <property type="match status" value="1"/>
</dbReference>
<dbReference type="NCBIfam" id="TIGR01733">
    <property type="entry name" value="AA-adenyl-dom"/>
    <property type="match status" value="3"/>
</dbReference>
<keyword evidence="2" id="KW-0596">Phosphopantetheine</keyword>
<dbReference type="SMART" id="SM00823">
    <property type="entry name" value="PKS_PP"/>
    <property type="match status" value="6"/>
</dbReference>
<dbReference type="CDD" id="cd05918">
    <property type="entry name" value="A_NRPS_SidN3_like"/>
    <property type="match status" value="3"/>
</dbReference>
<dbReference type="GO" id="GO:0010106">
    <property type="term" value="P:cellular response to iron ion starvation"/>
    <property type="evidence" value="ECO:0007669"/>
    <property type="project" value="UniProtKB-ARBA"/>
</dbReference>
<evidence type="ECO:0000256" key="2">
    <source>
        <dbReference type="ARBA" id="ARBA00022450"/>
    </source>
</evidence>
<evidence type="ECO:0000313" key="8">
    <source>
        <dbReference type="EMBL" id="KAK4460666.1"/>
    </source>
</evidence>
<name>A0AAV9HL63_9PEZI</name>
<dbReference type="GO" id="GO:0031177">
    <property type="term" value="F:phosphopantetheine binding"/>
    <property type="evidence" value="ECO:0007669"/>
    <property type="project" value="InterPro"/>
</dbReference>